<comment type="subcellular location">
    <subcellularLocation>
        <location evidence="1">Mitochondrion</location>
    </subcellularLocation>
</comment>
<dbReference type="Pfam" id="PF06644">
    <property type="entry name" value="ATP11"/>
    <property type="match status" value="1"/>
</dbReference>
<evidence type="ECO:0000256" key="4">
    <source>
        <dbReference type="ARBA" id="ARBA00023128"/>
    </source>
</evidence>
<evidence type="ECO:0000313" key="7">
    <source>
        <dbReference type="Proteomes" id="UP000299102"/>
    </source>
</evidence>
<accession>A0A4C1W7V6</accession>
<proteinExistence type="inferred from homology"/>
<comment type="similarity">
    <text evidence="2">Belongs to the ATP11 family.</text>
</comment>
<evidence type="ECO:0000256" key="1">
    <source>
        <dbReference type="ARBA" id="ARBA00004173"/>
    </source>
</evidence>
<dbReference type="Proteomes" id="UP000299102">
    <property type="component" value="Unassembled WGS sequence"/>
</dbReference>
<dbReference type="GO" id="GO:0005739">
    <property type="term" value="C:mitochondrion"/>
    <property type="evidence" value="ECO:0007669"/>
    <property type="project" value="UniProtKB-SubCell"/>
</dbReference>
<protein>
    <submittedName>
        <fullName evidence="6">ATP synthase mitochondrial F1 complex assembly factor 1</fullName>
    </submittedName>
</protein>
<evidence type="ECO:0000256" key="3">
    <source>
        <dbReference type="ARBA" id="ARBA00022946"/>
    </source>
</evidence>
<dbReference type="AlphaFoldDB" id="A0A4C1W7V6"/>
<evidence type="ECO:0000313" key="6">
    <source>
        <dbReference type="EMBL" id="GBP47448.1"/>
    </source>
</evidence>
<dbReference type="OrthoDB" id="16535at2759"/>
<comment type="caution">
    <text evidence="6">The sequence shown here is derived from an EMBL/GenBank/DDBJ whole genome shotgun (WGS) entry which is preliminary data.</text>
</comment>
<evidence type="ECO:0000256" key="5">
    <source>
        <dbReference type="SAM" id="MobiDB-lite"/>
    </source>
</evidence>
<keyword evidence="3" id="KW-0809">Transit peptide</keyword>
<dbReference type="PANTHER" id="PTHR13126:SF0">
    <property type="entry name" value="ATP SYNTHASE MITOCHONDRIAL F1 COMPLEX ASSEMBLY FACTOR 1"/>
    <property type="match status" value="1"/>
</dbReference>
<name>A0A4C1W7V6_EUMVA</name>
<reference evidence="6 7" key="1">
    <citation type="journal article" date="2019" name="Commun. Biol.">
        <title>The bagworm genome reveals a unique fibroin gene that provides high tensile strength.</title>
        <authorList>
            <person name="Kono N."/>
            <person name="Nakamura H."/>
            <person name="Ohtoshi R."/>
            <person name="Tomita M."/>
            <person name="Numata K."/>
            <person name="Arakawa K."/>
        </authorList>
    </citation>
    <scope>NUCLEOTIDE SEQUENCE [LARGE SCALE GENOMIC DNA]</scope>
</reference>
<dbReference type="GO" id="GO:0033615">
    <property type="term" value="P:mitochondrial proton-transporting ATP synthase complex assembly"/>
    <property type="evidence" value="ECO:0007669"/>
    <property type="project" value="TreeGrafter"/>
</dbReference>
<gene>
    <name evidence="6" type="primary">atpaf1</name>
    <name evidence="6" type="ORF">EVAR_85040_1</name>
</gene>
<dbReference type="InterPro" id="IPR010591">
    <property type="entry name" value="ATP11"/>
</dbReference>
<dbReference type="STRING" id="151549.A0A4C1W7V6"/>
<sequence>MTSSSNLEKVFENLEKNPYYEKYAERIAALQRTSPQEFLERVNSSQNTNKIQSPSVPDTRQYSSVLNPKERLQEANFAPDAKLETIFKIDLVKDKNSTEIQSIWEEYHKQKDVIAATIPVELYSKINKMMRDYPTFLFPLPRAQGYEFIMCQNSGHSIHFTPLLAYQVHAENAPECLTIRHYTELEDKGIVLMRGEYDQNVLNGREAQYLANQFQLYYGTNDANTPEATLLHSFTHNPESFRHMDLVERLENITLPASEN</sequence>
<organism evidence="6 7">
    <name type="scientific">Eumeta variegata</name>
    <name type="common">Bagworm moth</name>
    <name type="synonym">Eumeta japonica</name>
    <dbReference type="NCBI Taxonomy" id="151549"/>
    <lineage>
        <taxon>Eukaryota</taxon>
        <taxon>Metazoa</taxon>
        <taxon>Ecdysozoa</taxon>
        <taxon>Arthropoda</taxon>
        <taxon>Hexapoda</taxon>
        <taxon>Insecta</taxon>
        <taxon>Pterygota</taxon>
        <taxon>Neoptera</taxon>
        <taxon>Endopterygota</taxon>
        <taxon>Lepidoptera</taxon>
        <taxon>Glossata</taxon>
        <taxon>Ditrysia</taxon>
        <taxon>Tineoidea</taxon>
        <taxon>Psychidae</taxon>
        <taxon>Oiketicinae</taxon>
        <taxon>Eumeta</taxon>
    </lineage>
</organism>
<keyword evidence="7" id="KW-1185">Reference proteome</keyword>
<keyword evidence="4" id="KW-0496">Mitochondrion</keyword>
<evidence type="ECO:0000256" key="2">
    <source>
        <dbReference type="ARBA" id="ARBA00009116"/>
    </source>
</evidence>
<dbReference type="PANTHER" id="PTHR13126">
    <property type="entry name" value="CHAPERONE ATP11"/>
    <property type="match status" value="1"/>
</dbReference>
<feature type="region of interest" description="Disordered" evidence="5">
    <location>
        <begin position="39"/>
        <end position="62"/>
    </location>
</feature>
<dbReference type="EMBL" id="BGZK01000501">
    <property type="protein sequence ID" value="GBP47448.1"/>
    <property type="molecule type" value="Genomic_DNA"/>
</dbReference>